<feature type="region of interest" description="Disordered" evidence="1">
    <location>
        <begin position="368"/>
        <end position="405"/>
    </location>
</feature>
<evidence type="ECO:0000313" key="3">
    <source>
        <dbReference type="Proteomes" id="UP000297564"/>
    </source>
</evidence>
<feature type="compositionally biased region" description="Low complexity" evidence="1">
    <location>
        <begin position="387"/>
        <end position="405"/>
    </location>
</feature>
<accession>A0A4Z0BDL7</accession>
<sequence>MSRLLSGFGELEARTYVNLQGGWRIRDAKTCTALLPALLEDVLERVHRDSWGRIGEAVALKLGGCAMPSTLRIAASRLLLAQPGDAWFLPTGAVRLMAGFMSGACKEKDDKSHHELVTAMFELVVSDLPDARPASRERLHEQIRTVALAGLHPRYQANTRWVERGPVRDVSSWIDGVARLHAVLRRDRRLGEEDPARALASVCEGAGGAVIESGCREQLLAYAAAGGGELSAHARGLMAYHLALASRLFERPGESEAWLLPLARGAGGDVEALGMMAWGIGLHLCDEDPFMEDWHENDRHLLTDSEAPRQEVITALVRHIRPLPADCRERLFAGLEKVAALLPAREGKAGEGAAPSGAECLKSALAAGEACEATEESDEDSPRSSEARAAGAAPALASQTSAPRG</sequence>
<comment type="caution">
    <text evidence="2">The sequence shown here is derived from an EMBL/GenBank/DDBJ whole genome shotgun (WGS) entry which is preliminary data.</text>
</comment>
<evidence type="ECO:0000313" key="2">
    <source>
        <dbReference type="EMBL" id="TFY96563.1"/>
    </source>
</evidence>
<protein>
    <submittedName>
        <fullName evidence="2">Uncharacterized protein</fullName>
    </submittedName>
</protein>
<name>A0A4Z0BDL7_9BURK</name>
<dbReference type="EMBL" id="SMLL01000009">
    <property type="protein sequence ID" value="TFY96563.1"/>
    <property type="molecule type" value="Genomic_DNA"/>
</dbReference>
<dbReference type="RefSeq" id="WP_135287206.1">
    <property type="nucleotide sequence ID" value="NZ_SMLL01000009.1"/>
</dbReference>
<organism evidence="2 3">
    <name type="scientific">Ramlibacter rhizophilus</name>
    <dbReference type="NCBI Taxonomy" id="1781167"/>
    <lineage>
        <taxon>Bacteria</taxon>
        <taxon>Pseudomonadati</taxon>
        <taxon>Pseudomonadota</taxon>
        <taxon>Betaproteobacteria</taxon>
        <taxon>Burkholderiales</taxon>
        <taxon>Comamonadaceae</taxon>
        <taxon>Ramlibacter</taxon>
    </lineage>
</organism>
<dbReference type="Proteomes" id="UP000297564">
    <property type="component" value="Unassembled WGS sequence"/>
</dbReference>
<dbReference type="AlphaFoldDB" id="A0A4Z0BDL7"/>
<reference evidence="2 3" key="1">
    <citation type="submission" date="2019-03" db="EMBL/GenBank/DDBJ databases">
        <title>Ramlibacter rhizophilus CCTCC AB2015357, whole genome shotgun sequence.</title>
        <authorList>
            <person name="Zhang X."/>
            <person name="Feng G."/>
            <person name="Zhu H."/>
        </authorList>
    </citation>
    <scope>NUCLEOTIDE SEQUENCE [LARGE SCALE GENOMIC DNA]</scope>
    <source>
        <strain evidence="2 3">CCTCC AB2015357</strain>
    </source>
</reference>
<proteinExistence type="predicted"/>
<evidence type="ECO:0000256" key="1">
    <source>
        <dbReference type="SAM" id="MobiDB-lite"/>
    </source>
</evidence>
<keyword evidence="3" id="KW-1185">Reference proteome</keyword>
<gene>
    <name evidence="2" type="ORF">EZ242_21315</name>
</gene>